<sequence length="379" mass="41735">MPVVIFGLDSSSPDPDTIPADHAEVYRTLSQLRHDQQPIVSIVTDLDQLQLAPDTRIAVKMPDDCLLHLPHVVDADVHYELLSKRALARSGLPTPSSTVIDVLLQPEQVHDPVNLEGEVSRMTSYFDVHPLPFVVKLNQSIGGKGAIPVHSEADRTRIKAIVSAHLRGMLPHINAANHHLHPCSLVLQDYVAGPTAMSLSLFVTQKGRAIFVVCSEQEFDEKGHWIAGSVSYADQEAMRQRYARCMEETAQFLHQKGYYGPAGIDIMTDASGAQYIVDINPRMTTSYHLGQLAGHFVRRGLSKATVIKDHFPCSRTIFEETFLPELQDGSLVVTGWARNESLSLSQGTVTVGGCDELEVESLLARVHAHVLPLSAFCKK</sequence>
<accession>A0ABR0S816</accession>
<keyword evidence="4" id="KW-1185">Reference proteome</keyword>
<dbReference type="PROSITE" id="PS50975">
    <property type="entry name" value="ATP_GRASP"/>
    <property type="match status" value="1"/>
</dbReference>
<dbReference type="EMBL" id="JAVFKD010000016">
    <property type="protein sequence ID" value="KAK5988313.1"/>
    <property type="molecule type" value="Genomic_DNA"/>
</dbReference>
<feature type="domain" description="ATP-grasp" evidence="2">
    <location>
        <begin position="84"/>
        <end position="306"/>
    </location>
</feature>
<dbReference type="SUPFAM" id="SSF56059">
    <property type="entry name" value="Glutathione synthetase ATP-binding domain-like"/>
    <property type="match status" value="1"/>
</dbReference>
<name>A0ABR0S816_9HYPO</name>
<comment type="caution">
    <text evidence="3">The sequence shown here is derived from an EMBL/GenBank/DDBJ whole genome shotgun (WGS) entry which is preliminary data.</text>
</comment>
<evidence type="ECO:0000313" key="4">
    <source>
        <dbReference type="Proteomes" id="UP001338125"/>
    </source>
</evidence>
<evidence type="ECO:0000259" key="2">
    <source>
        <dbReference type="PROSITE" id="PS50975"/>
    </source>
</evidence>
<dbReference type="PANTHER" id="PTHR37018:SF1">
    <property type="entry name" value="CULTURE SPECIFIC PROTEIN, PUTATIVE (AFU_ORTHOLOGUE AFUA_2G00130)-RELATED"/>
    <property type="match status" value="1"/>
</dbReference>
<dbReference type="Proteomes" id="UP001338125">
    <property type="component" value="Unassembled WGS sequence"/>
</dbReference>
<dbReference type="InterPro" id="IPR011761">
    <property type="entry name" value="ATP-grasp"/>
</dbReference>
<dbReference type="PANTHER" id="PTHR37018">
    <property type="entry name" value="CULTURE SPECIFIC PROTEIN, PUTATIVE (AFU_ORTHOLOGUE AFUA_2G00130)-RELATED"/>
    <property type="match status" value="1"/>
</dbReference>
<dbReference type="InterPro" id="IPR003806">
    <property type="entry name" value="ATP-grasp_PylC-type"/>
</dbReference>
<gene>
    <name evidence="3" type="ORF">PT974_12463</name>
</gene>
<proteinExistence type="predicted"/>
<keyword evidence="1" id="KW-0067">ATP-binding</keyword>
<dbReference type="Gene3D" id="3.30.470.20">
    <property type="entry name" value="ATP-grasp fold, B domain"/>
    <property type="match status" value="1"/>
</dbReference>
<evidence type="ECO:0000256" key="1">
    <source>
        <dbReference type="PROSITE-ProRule" id="PRU00409"/>
    </source>
</evidence>
<reference evidence="3 4" key="1">
    <citation type="submission" date="2024-01" db="EMBL/GenBank/DDBJ databases">
        <title>Complete genome of Cladobotryum mycophilum ATHUM6906.</title>
        <authorList>
            <person name="Christinaki A.C."/>
            <person name="Myridakis A.I."/>
            <person name="Kouvelis V.N."/>
        </authorList>
    </citation>
    <scope>NUCLEOTIDE SEQUENCE [LARGE SCALE GENOMIC DNA]</scope>
    <source>
        <strain evidence="3 4">ATHUM6906</strain>
    </source>
</reference>
<evidence type="ECO:0000313" key="3">
    <source>
        <dbReference type="EMBL" id="KAK5988313.1"/>
    </source>
</evidence>
<dbReference type="InterPro" id="IPR053269">
    <property type="entry name" value="Asp-Met_ligase"/>
</dbReference>
<keyword evidence="1" id="KW-0547">Nucleotide-binding</keyword>
<dbReference type="Pfam" id="PF02655">
    <property type="entry name" value="ATP-grasp_3"/>
    <property type="match status" value="1"/>
</dbReference>
<protein>
    <recommendedName>
        <fullName evidence="2">ATP-grasp domain-containing protein</fullName>
    </recommendedName>
</protein>
<organism evidence="3 4">
    <name type="scientific">Cladobotryum mycophilum</name>
    <dbReference type="NCBI Taxonomy" id="491253"/>
    <lineage>
        <taxon>Eukaryota</taxon>
        <taxon>Fungi</taxon>
        <taxon>Dikarya</taxon>
        <taxon>Ascomycota</taxon>
        <taxon>Pezizomycotina</taxon>
        <taxon>Sordariomycetes</taxon>
        <taxon>Hypocreomycetidae</taxon>
        <taxon>Hypocreales</taxon>
        <taxon>Hypocreaceae</taxon>
        <taxon>Cladobotryum</taxon>
    </lineage>
</organism>